<dbReference type="EMBL" id="LAZR01000464">
    <property type="protein sequence ID" value="KKN67834.1"/>
    <property type="molecule type" value="Genomic_DNA"/>
</dbReference>
<reference evidence="1" key="1">
    <citation type="journal article" date="2015" name="Nature">
        <title>Complex archaea that bridge the gap between prokaryotes and eukaryotes.</title>
        <authorList>
            <person name="Spang A."/>
            <person name="Saw J.H."/>
            <person name="Jorgensen S.L."/>
            <person name="Zaremba-Niedzwiedzka K."/>
            <person name="Martijn J."/>
            <person name="Lind A.E."/>
            <person name="van Eijk R."/>
            <person name="Schleper C."/>
            <person name="Guy L."/>
            <person name="Ettema T.J."/>
        </authorList>
    </citation>
    <scope>NUCLEOTIDE SEQUENCE</scope>
</reference>
<dbReference type="AlphaFoldDB" id="A0A0F9SLD8"/>
<comment type="caution">
    <text evidence="1">The sequence shown here is derived from an EMBL/GenBank/DDBJ whole genome shotgun (WGS) entry which is preliminary data.</text>
</comment>
<sequence length="146" mass="16868">MKFLFLSILLICFGSTLLAVGMLFLIVRMPSEVWSLLLYKDGEVIDSSIIKLKNIQELYPKQEDLFKSIFESIKILKEKIPIGRIEDYNLKPSILIPDSPVTLNVKIQNNSDVQQKFIVNIINTNFSRDFEMYKKINGLLIPVLLF</sequence>
<gene>
    <name evidence="1" type="ORF">LCGC14_0457140</name>
</gene>
<organism evidence="1">
    <name type="scientific">marine sediment metagenome</name>
    <dbReference type="NCBI Taxonomy" id="412755"/>
    <lineage>
        <taxon>unclassified sequences</taxon>
        <taxon>metagenomes</taxon>
        <taxon>ecological metagenomes</taxon>
    </lineage>
</organism>
<accession>A0A0F9SLD8</accession>
<name>A0A0F9SLD8_9ZZZZ</name>
<protein>
    <submittedName>
        <fullName evidence="1">Uncharacterized protein</fullName>
    </submittedName>
</protein>
<proteinExistence type="predicted"/>
<evidence type="ECO:0000313" key="1">
    <source>
        <dbReference type="EMBL" id="KKN67834.1"/>
    </source>
</evidence>